<dbReference type="InterPro" id="IPR025857">
    <property type="entry name" value="MacB_PCD"/>
</dbReference>
<feature type="transmembrane region" description="Helical" evidence="7">
    <location>
        <begin position="341"/>
        <end position="366"/>
    </location>
</feature>
<evidence type="ECO:0000313" key="10">
    <source>
        <dbReference type="EMBL" id="SEN68006.1"/>
    </source>
</evidence>
<reference evidence="10 11" key="1">
    <citation type="submission" date="2016-10" db="EMBL/GenBank/DDBJ databases">
        <authorList>
            <person name="de Groot N.N."/>
        </authorList>
    </citation>
    <scope>NUCLEOTIDE SEQUENCE [LARGE SCALE GENOMIC DNA]</scope>
    <source>
        <strain evidence="10 11">Calf135</strain>
    </source>
</reference>
<organism evidence="10 11">
    <name type="scientific">Peptostreptococcus russellii</name>
    <dbReference type="NCBI Taxonomy" id="215200"/>
    <lineage>
        <taxon>Bacteria</taxon>
        <taxon>Bacillati</taxon>
        <taxon>Bacillota</taxon>
        <taxon>Clostridia</taxon>
        <taxon>Peptostreptococcales</taxon>
        <taxon>Peptostreptococcaceae</taxon>
        <taxon>Peptostreptococcus</taxon>
    </lineage>
</organism>
<keyword evidence="10" id="KW-0131">Cell cycle</keyword>
<evidence type="ECO:0000256" key="7">
    <source>
        <dbReference type="SAM" id="Phobius"/>
    </source>
</evidence>
<dbReference type="RefSeq" id="WP_091975638.1">
    <property type="nucleotide sequence ID" value="NZ_CAUWDX010000043.1"/>
</dbReference>
<feature type="transmembrane region" description="Helical" evidence="7">
    <location>
        <begin position="386"/>
        <end position="406"/>
    </location>
</feature>
<sequence length="419" mass="45666">MVALIKNSLANLKGHKLRLVIAFIWIIIGITSVVFVSAVGNGMSALFKSTFQTIAPRTEIFYFEPSDKQLGANQVLLAPFLRSDVQEISSIEGVEKVEASKKFPELMPGSTENSYSSGVSFFDKSTNTAIKTPEGAHYKIIKGRALNESDAGQRVIVLTSDAAKDLFESDEDKQDPIGKGVTVSNLTFEVVGISDSNVTYDKVDKKFKKSGPFDVEEPFSVIPQEAYDILTGANVKSGAINTMVVTVKEGHNMNKVADSVKETLNELHPGINGEYKMQDQSTIQKSTEAFTKGIDKFVKVITVVAMIVGGVGIMNIMYVSVMERNKEIGIRRALGAKPKTILFQFLIESVFITSIGGILGVIVGYAVTIYSRGIMPFKPIPSFNSFVYAVVTIILTGIIFGLVPAYKASKVDPIKIIYK</sequence>
<feature type="transmembrane region" description="Helical" evidence="7">
    <location>
        <begin position="20"/>
        <end position="40"/>
    </location>
</feature>
<dbReference type="EMBL" id="FODF01000008">
    <property type="protein sequence ID" value="SEN68006.1"/>
    <property type="molecule type" value="Genomic_DNA"/>
</dbReference>
<evidence type="ECO:0000259" key="8">
    <source>
        <dbReference type="Pfam" id="PF02687"/>
    </source>
</evidence>
<dbReference type="Proteomes" id="UP000199512">
    <property type="component" value="Unassembled WGS sequence"/>
</dbReference>
<keyword evidence="11" id="KW-1185">Reference proteome</keyword>
<evidence type="ECO:0000256" key="4">
    <source>
        <dbReference type="ARBA" id="ARBA00022989"/>
    </source>
</evidence>
<dbReference type="STRING" id="215200.SAMN05216454_10826"/>
<feature type="transmembrane region" description="Helical" evidence="7">
    <location>
        <begin position="300"/>
        <end position="321"/>
    </location>
</feature>
<keyword evidence="10" id="KW-0132">Cell division</keyword>
<name>A0A1H8IIF4_9FIRM</name>
<dbReference type="GO" id="GO:0051301">
    <property type="term" value="P:cell division"/>
    <property type="evidence" value="ECO:0007669"/>
    <property type="project" value="UniProtKB-KW"/>
</dbReference>
<keyword evidence="3 7" id="KW-0812">Transmembrane</keyword>
<dbReference type="GO" id="GO:0005886">
    <property type="term" value="C:plasma membrane"/>
    <property type="evidence" value="ECO:0007669"/>
    <property type="project" value="UniProtKB-SubCell"/>
</dbReference>
<dbReference type="PANTHER" id="PTHR30572:SF4">
    <property type="entry name" value="ABC TRANSPORTER PERMEASE YTRF"/>
    <property type="match status" value="1"/>
</dbReference>
<evidence type="ECO:0000256" key="6">
    <source>
        <dbReference type="ARBA" id="ARBA00038076"/>
    </source>
</evidence>
<proteinExistence type="inferred from homology"/>
<comment type="subcellular location">
    <subcellularLocation>
        <location evidence="1">Cell membrane</location>
        <topology evidence="1">Multi-pass membrane protein</topology>
    </subcellularLocation>
</comment>
<dbReference type="Pfam" id="PF12704">
    <property type="entry name" value="MacB_PCD"/>
    <property type="match status" value="1"/>
</dbReference>
<evidence type="ECO:0000256" key="3">
    <source>
        <dbReference type="ARBA" id="ARBA00022692"/>
    </source>
</evidence>
<keyword evidence="2" id="KW-1003">Cell membrane</keyword>
<feature type="domain" description="ABC3 transporter permease C-terminal" evidence="8">
    <location>
        <begin position="300"/>
        <end position="413"/>
    </location>
</feature>
<dbReference type="InterPro" id="IPR050250">
    <property type="entry name" value="Macrolide_Exporter_MacB"/>
</dbReference>
<dbReference type="OrthoDB" id="9770036at2"/>
<dbReference type="Pfam" id="PF02687">
    <property type="entry name" value="FtsX"/>
    <property type="match status" value="1"/>
</dbReference>
<keyword evidence="5 7" id="KW-0472">Membrane</keyword>
<dbReference type="InterPro" id="IPR003838">
    <property type="entry name" value="ABC3_permease_C"/>
</dbReference>
<evidence type="ECO:0000256" key="1">
    <source>
        <dbReference type="ARBA" id="ARBA00004651"/>
    </source>
</evidence>
<evidence type="ECO:0000256" key="5">
    <source>
        <dbReference type="ARBA" id="ARBA00023136"/>
    </source>
</evidence>
<feature type="domain" description="MacB-like periplasmic core" evidence="9">
    <location>
        <begin position="22"/>
        <end position="262"/>
    </location>
</feature>
<comment type="similarity">
    <text evidence="6">Belongs to the ABC-4 integral membrane protein family.</text>
</comment>
<dbReference type="GO" id="GO:0022857">
    <property type="term" value="F:transmembrane transporter activity"/>
    <property type="evidence" value="ECO:0007669"/>
    <property type="project" value="TreeGrafter"/>
</dbReference>
<evidence type="ECO:0000259" key="9">
    <source>
        <dbReference type="Pfam" id="PF12704"/>
    </source>
</evidence>
<keyword evidence="4 7" id="KW-1133">Transmembrane helix</keyword>
<gene>
    <name evidence="10" type="ORF">SAMN05216454_10826</name>
</gene>
<accession>A0A1H8IIF4</accession>
<dbReference type="AlphaFoldDB" id="A0A1H8IIF4"/>
<evidence type="ECO:0000256" key="2">
    <source>
        <dbReference type="ARBA" id="ARBA00022475"/>
    </source>
</evidence>
<protein>
    <submittedName>
        <fullName evidence="10">Cell division protein FtsX</fullName>
    </submittedName>
</protein>
<dbReference type="PANTHER" id="PTHR30572">
    <property type="entry name" value="MEMBRANE COMPONENT OF TRANSPORTER-RELATED"/>
    <property type="match status" value="1"/>
</dbReference>
<evidence type="ECO:0000313" key="11">
    <source>
        <dbReference type="Proteomes" id="UP000199512"/>
    </source>
</evidence>